<accession>A0A1N7EE69</accession>
<keyword evidence="1" id="KW-0472">Membrane</keyword>
<dbReference type="Proteomes" id="UP000187495">
    <property type="component" value="Unassembled WGS sequence"/>
</dbReference>
<reference evidence="3" key="1">
    <citation type="submission" date="2017-01" db="EMBL/GenBank/DDBJ databases">
        <authorList>
            <person name="Varghese N."/>
            <person name="Submissions S."/>
        </authorList>
    </citation>
    <scope>NUCLEOTIDE SEQUENCE [LARGE SCALE GENOMIC DNA]</scope>
    <source>
        <strain evidence="3">DSM 21768</strain>
    </source>
</reference>
<feature type="transmembrane region" description="Helical" evidence="1">
    <location>
        <begin position="6"/>
        <end position="26"/>
    </location>
</feature>
<feature type="transmembrane region" description="Helical" evidence="1">
    <location>
        <begin position="162"/>
        <end position="185"/>
    </location>
</feature>
<dbReference type="GO" id="GO:0016020">
    <property type="term" value="C:membrane"/>
    <property type="evidence" value="ECO:0007669"/>
    <property type="project" value="InterPro"/>
</dbReference>
<evidence type="ECO:0000256" key="1">
    <source>
        <dbReference type="SAM" id="Phobius"/>
    </source>
</evidence>
<keyword evidence="3" id="KW-1185">Reference proteome</keyword>
<keyword evidence="1" id="KW-1133">Transmembrane helix</keyword>
<gene>
    <name evidence="2" type="ORF">SAMN02745664_104104</name>
</gene>
<feature type="transmembrane region" description="Helical" evidence="1">
    <location>
        <begin position="63"/>
        <end position="81"/>
    </location>
</feature>
<feature type="transmembrane region" description="Helical" evidence="1">
    <location>
        <begin position="123"/>
        <end position="142"/>
    </location>
</feature>
<dbReference type="STRING" id="34061.B0189_06720"/>
<dbReference type="RefSeq" id="WP_076554961.1">
    <property type="nucleotide sequence ID" value="NZ_FTNU01000004.1"/>
</dbReference>
<feature type="transmembrane region" description="Helical" evidence="1">
    <location>
        <begin position="93"/>
        <end position="111"/>
    </location>
</feature>
<dbReference type="Pfam" id="PF02325">
    <property type="entry name" value="CCB3_YggT"/>
    <property type="match status" value="1"/>
</dbReference>
<organism evidence="2 3">
    <name type="scientific">Moraxella cuniculi DSM 21768</name>
    <dbReference type="NCBI Taxonomy" id="1122245"/>
    <lineage>
        <taxon>Bacteria</taxon>
        <taxon>Pseudomonadati</taxon>
        <taxon>Pseudomonadota</taxon>
        <taxon>Gammaproteobacteria</taxon>
        <taxon>Moraxellales</taxon>
        <taxon>Moraxellaceae</taxon>
        <taxon>Moraxella</taxon>
    </lineage>
</organism>
<keyword evidence="1" id="KW-0812">Transmembrane</keyword>
<sequence length="187" mass="20779">MNATAFVLIMMFINFALMLLFVRFMIQLAEIDRREPVARATYRLTSVVDLFARIFPNVGSGRISMAAVVLMLLLCLIGVAVENASLGKSITAAELFFVGSLGGIMKFLQLLRYTMIVSAISSLLMMFMNVNNSLMGVLMQLAEPIVAPFRRFVPNIGMIDLSFLVALFSLLLLENVVGIIGRYIWNL</sequence>
<evidence type="ECO:0000313" key="2">
    <source>
        <dbReference type="EMBL" id="SIR86370.1"/>
    </source>
</evidence>
<proteinExistence type="predicted"/>
<name>A0A1N7EE69_9GAMM</name>
<protein>
    <submittedName>
        <fullName evidence="2">YggT family protein</fullName>
    </submittedName>
</protein>
<dbReference type="EMBL" id="FTNU01000004">
    <property type="protein sequence ID" value="SIR86370.1"/>
    <property type="molecule type" value="Genomic_DNA"/>
</dbReference>
<dbReference type="AlphaFoldDB" id="A0A1N7EE69"/>
<dbReference type="InterPro" id="IPR003425">
    <property type="entry name" value="CCB3/YggT"/>
</dbReference>
<evidence type="ECO:0000313" key="3">
    <source>
        <dbReference type="Proteomes" id="UP000187495"/>
    </source>
</evidence>